<dbReference type="PANTHER" id="PTHR36191:SF4">
    <property type="entry name" value="VWFD DOMAIN-CONTAINING PROTEIN"/>
    <property type="match status" value="1"/>
</dbReference>
<keyword evidence="2" id="KW-1015">Disulfide bond</keyword>
<evidence type="ECO:0000313" key="4">
    <source>
        <dbReference type="EMBL" id="CAH1247270.1"/>
    </source>
</evidence>
<evidence type="ECO:0000259" key="3">
    <source>
        <dbReference type="Pfam" id="PF23283"/>
    </source>
</evidence>
<name>A0A8K0EG71_BRALA</name>
<accession>A0A8K0EG71</accession>
<proteinExistence type="predicted"/>
<keyword evidence="1" id="KW-0732">Signal</keyword>
<protein>
    <submittedName>
        <fullName evidence="4">UMOD protein</fullName>
    </submittedName>
</protein>
<dbReference type="PANTHER" id="PTHR36191">
    <property type="entry name" value="ENDO/EXONUCLEASE/PHOSPHATASE DOMAIN-CONTAINING PROTEIN-RELATED"/>
    <property type="match status" value="1"/>
</dbReference>
<gene>
    <name evidence="4" type="primary">UMOD</name>
    <name evidence="4" type="ORF">BLAG_LOCUS8992</name>
</gene>
<organism evidence="4 5">
    <name type="scientific">Branchiostoma lanceolatum</name>
    <name type="common">Common lancelet</name>
    <name type="synonym">Amphioxus lanceolatum</name>
    <dbReference type="NCBI Taxonomy" id="7740"/>
    <lineage>
        <taxon>Eukaryota</taxon>
        <taxon>Metazoa</taxon>
        <taxon>Chordata</taxon>
        <taxon>Cephalochordata</taxon>
        <taxon>Leptocardii</taxon>
        <taxon>Amphioxiformes</taxon>
        <taxon>Branchiostomatidae</taxon>
        <taxon>Branchiostoma</taxon>
    </lineage>
</organism>
<keyword evidence="5" id="KW-1185">Reference proteome</keyword>
<dbReference type="EMBL" id="OV696700">
    <property type="protein sequence ID" value="CAH1247270.1"/>
    <property type="molecule type" value="Genomic_DNA"/>
</dbReference>
<feature type="domain" description="UMOD/GP2/OIT3-like D8C" evidence="3">
    <location>
        <begin position="17"/>
        <end position="83"/>
    </location>
</feature>
<evidence type="ECO:0000313" key="5">
    <source>
        <dbReference type="Proteomes" id="UP000838412"/>
    </source>
</evidence>
<dbReference type="Pfam" id="PF23283">
    <property type="entry name" value="D8C_UMOD"/>
    <property type="match status" value="1"/>
</dbReference>
<sequence>MGPAGTQLLARSPGRHSVCGTAVPMWMNGAHPTAADGEVSRQVCTYWSGNPCWRETTIQVKACPAGFYVYKLPRAPHCNLAYCGDRGP</sequence>
<evidence type="ECO:0000256" key="2">
    <source>
        <dbReference type="ARBA" id="ARBA00023157"/>
    </source>
</evidence>
<dbReference type="AlphaFoldDB" id="A0A8K0EG71"/>
<evidence type="ECO:0000256" key="1">
    <source>
        <dbReference type="ARBA" id="ARBA00022729"/>
    </source>
</evidence>
<dbReference type="InterPro" id="IPR057774">
    <property type="entry name" value="D8C_UMOD/GP2/OIT3-like"/>
</dbReference>
<reference evidence="4" key="1">
    <citation type="submission" date="2022-01" db="EMBL/GenBank/DDBJ databases">
        <authorList>
            <person name="Braso-Vives M."/>
        </authorList>
    </citation>
    <scope>NUCLEOTIDE SEQUENCE</scope>
</reference>
<dbReference type="Proteomes" id="UP000838412">
    <property type="component" value="Chromosome 15"/>
</dbReference>
<dbReference type="OrthoDB" id="5963120at2759"/>